<dbReference type="InterPro" id="IPR008841">
    <property type="entry name" value="Siphovirus-type_tail_N"/>
</dbReference>
<evidence type="ECO:0000313" key="4">
    <source>
        <dbReference type="Proteomes" id="UP000215137"/>
    </source>
</evidence>
<feature type="domain" description="Siphovirus-type tail component C-terminal" evidence="2">
    <location>
        <begin position="139"/>
        <end position="230"/>
    </location>
</feature>
<dbReference type="OrthoDB" id="3078561at2"/>
<feature type="domain" description="Siphovirus-type tail component RIFT-related" evidence="1">
    <location>
        <begin position="48"/>
        <end position="113"/>
    </location>
</feature>
<gene>
    <name evidence="3" type="ORF">CKF48_09705</name>
</gene>
<dbReference type="KEGG" id="bko:CKF48_09705"/>
<keyword evidence="4" id="KW-1185">Reference proteome</keyword>
<reference evidence="3 4" key="1">
    <citation type="submission" date="2017-08" db="EMBL/GenBank/DDBJ databases">
        <title>Complete Genome Sequence of Bacillus kochii Oregon-R-modENCODE STRAIN BDGP4, isolated from Drosophila melanogaster gut.</title>
        <authorList>
            <person name="Wan K.H."/>
            <person name="Yu C."/>
            <person name="Park S."/>
            <person name="Hammonds A.S."/>
            <person name="Booth B.W."/>
            <person name="Celniker S.E."/>
        </authorList>
    </citation>
    <scope>NUCLEOTIDE SEQUENCE [LARGE SCALE GENOMIC DNA]</scope>
    <source>
        <strain evidence="3 4">BDGP4</strain>
    </source>
</reference>
<dbReference type="RefSeq" id="WP_095371144.1">
    <property type="nucleotide sequence ID" value="NZ_CP022983.1"/>
</dbReference>
<dbReference type="AlphaFoldDB" id="A0A248THJ9"/>
<dbReference type="EMBL" id="CP022983">
    <property type="protein sequence ID" value="ASV67570.1"/>
    <property type="molecule type" value="Genomic_DNA"/>
</dbReference>
<name>A0A248THJ9_9BACI</name>
<evidence type="ECO:0000259" key="2">
    <source>
        <dbReference type="Pfam" id="PF22768"/>
    </source>
</evidence>
<accession>A0A248THJ9</accession>
<sequence>MIFNGIEKDYIRVIADLFRPPSPPIMFDTFNMSKSGTRVRKKKLMDANLPVPIRISSNQRIESLKEDMSTWLIHDEPKKLIFKDNPNRYYLAYYEGMELSERPKYAKGYINFYLPQAYRFGPEKIVNVTSQPSVHTISGQVEVPWTIEVVFTKATNTLEIEGSNNFYLLLAYEFVVGDRLTLKLDGRKALLNGEDLRHSYRMISNFVHLQPGQFTVQANHNCTLKYDERYY</sequence>
<dbReference type="NCBIfam" id="TIGR01633">
    <property type="entry name" value="phi3626_gp14_N"/>
    <property type="match status" value="1"/>
</dbReference>
<evidence type="ECO:0008006" key="5">
    <source>
        <dbReference type="Google" id="ProtNLM"/>
    </source>
</evidence>
<dbReference type="Pfam" id="PF22768">
    <property type="entry name" value="SPP1_Dit"/>
    <property type="match status" value="1"/>
</dbReference>
<dbReference type="Gene3D" id="2.60.120.860">
    <property type="match status" value="1"/>
</dbReference>
<dbReference type="InterPro" id="IPR006520">
    <property type="entry name" value="Dit_BPSPP_N"/>
</dbReference>
<dbReference type="Pfam" id="PF05709">
    <property type="entry name" value="Sipho_tail"/>
    <property type="match status" value="1"/>
</dbReference>
<evidence type="ECO:0000313" key="3">
    <source>
        <dbReference type="EMBL" id="ASV67570.1"/>
    </source>
</evidence>
<organism evidence="3 4">
    <name type="scientific">Cytobacillus kochii</name>
    <dbReference type="NCBI Taxonomy" id="859143"/>
    <lineage>
        <taxon>Bacteria</taxon>
        <taxon>Bacillati</taxon>
        <taxon>Bacillota</taxon>
        <taxon>Bacilli</taxon>
        <taxon>Bacillales</taxon>
        <taxon>Bacillaceae</taxon>
        <taxon>Cytobacillus</taxon>
    </lineage>
</organism>
<protein>
    <recommendedName>
        <fullName evidence="5">Phage tail protein</fullName>
    </recommendedName>
</protein>
<dbReference type="Gene3D" id="2.40.30.200">
    <property type="match status" value="1"/>
</dbReference>
<evidence type="ECO:0000259" key="1">
    <source>
        <dbReference type="Pfam" id="PF05709"/>
    </source>
</evidence>
<proteinExistence type="predicted"/>
<dbReference type="InterPro" id="IPR054738">
    <property type="entry name" value="Siphovirus-type_tail_C"/>
</dbReference>
<dbReference type="Proteomes" id="UP000215137">
    <property type="component" value="Chromosome"/>
</dbReference>